<proteinExistence type="predicted"/>
<evidence type="ECO:0000313" key="2">
    <source>
        <dbReference type="Proteomes" id="UP000049855"/>
    </source>
</evidence>
<dbReference type="AlphaFoldDB" id="A0A0U1KYD0"/>
<protein>
    <submittedName>
        <fullName evidence="1">Uncharacterized protein</fullName>
    </submittedName>
</protein>
<dbReference type="Proteomes" id="UP000049855">
    <property type="component" value="Unassembled WGS sequence"/>
</dbReference>
<accession>A0A0U1KYD0</accession>
<evidence type="ECO:0000313" key="1">
    <source>
        <dbReference type="EMBL" id="CQR72430.1"/>
    </source>
</evidence>
<keyword evidence="2" id="KW-1185">Reference proteome</keyword>
<name>A0A0U1KYD0_9FIRM</name>
<organism evidence="1 2">
    <name type="scientific">Sporomusa ovata</name>
    <dbReference type="NCBI Taxonomy" id="2378"/>
    <lineage>
        <taxon>Bacteria</taxon>
        <taxon>Bacillati</taxon>
        <taxon>Bacillota</taxon>
        <taxon>Negativicutes</taxon>
        <taxon>Selenomonadales</taxon>
        <taxon>Sporomusaceae</taxon>
        <taxon>Sporomusa</taxon>
    </lineage>
</organism>
<sequence>MTLFKLGVDYDEKGKAASGTGYTNAIQRNIACGSGREY</sequence>
<reference evidence="2" key="1">
    <citation type="submission" date="2015-03" db="EMBL/GenBank/DDBJ databases">
        <authorList>
            <person name="Nijsse Bart"/>
        </authorList>
    </citation>
    <scope>NUCLEOTIDE SEQUENCE [LARGE SCALE GENOMIC DNA]</scope>
</reference>
<gene>
    <name evidence="1" type="ORF">SpAn4DRAFT_2890</name>
</gene>
<dbReference type="EMBL" id="CTRP01000010">
    <property type="protein sequence ID" value="CQR72430.1"/>
    <property type="molecule type" value="Genomic_DNA"/>
</dbReference>